<feature type="domain" description="G-protein coupled receptors family 2 profile 1" evidence="1">
    <location>
        <begin position="17"/>
        <end position="94"/>
    </location>
</feature>
<dbReference type="SUPFAM" id="SSF111418">
    <property type="entry name" value="Hormone receptor domain"/>
    <property type="match status" value="1"/>
</dbReference>
<dbReference type="PROSITE" id="PS00649">
    <property type="entry name" value="G_PROTEIN_RECEP_F2_1"/>
    <property type="match status" value="1"/>
</dbReference>
<proteinExistence type="predicted"/>
<dbReference type="GO" id="GO:0005886">
    <property type="term" value="C:plasma membrane"/>
    <property type="evidence" value="ECO:0007669"/>
    <property type="project" value="TreeGrafter"/>
</dbReference>
<reference evidence="2" key="1">
    <citation type="submission" date="2021-02" db="EMBL/GenBank/DDBJ databases">
        <authorList>
            <person name="Nowell W R."/>
        </authorList>
    </citation>
    <scope>NUCLEOTIDE SEQUENCE</scope>
</reference>
<name>A0A8S2G7R3_9BILA</name>
<dbReference type="EMBL" id="CAJOBA010094023">
    <property type="protein sequence ID" value="CAF4496281.1"/>
    <property type="molecule type" value="Genomic_DNA"/>
</dbReference>
<dbReference type="InterPro" id="IPR001879">
    <property type="entry name" value="GPCR_2_extracellular_dom"/>
</dbReference>
<dbReference type="Gene3D" id="4.10.1240.10">
    <property type="entry name" value="GPCR, family 2, extracellular hormone receptor domain"/>
    <property type="match status" value="1"/>
</dbReference>
<evidence type="ECO:0000313" key="3">
    <source>
        <dbReference type="EMBL" id="CAF4496281.1"/>
    </source>
</evidence>
<dbReference type="EMBL" id="CAJNOK010065743">
    <property type="protein sequence ID" value="CAF1649929.1"/>
    <property type="molecule type" value="Genomic_DNA"/>
</dbReference>
<protein>
    <recommendedName>
        <fullName evidence="1">G-protein coupled receptors family 2 profile 1 domain-containing protein</fullName>
    </recommendedName>
</protein>
<dbReference type="InterPro" id="IPR036445">
    <property type="entry name" value="GPCR_2_extracell_dom_sf"/>
</dbReference>
<dbReference type="PANTHER" id="PTHR45620">
    <property type="entry name" value="PDF RECEPTOR-LIKE PROTEIN-RELATED"/>
    <property type="match status" value="1"/>
</dbReference>
<dbReference type="GO" id="GO:0007188">
    <property type="term" value="P:adenylate cyclase-modulating G protein-coupled receptor signaling pathway"/>
    <property type="evidence" value="ECO:0007669"/>
    <property type="project" value="TreeGrafter"/>
</dbReference>
<sequence>YSLLPALPSAIKMMPDECKIFNFTTMQGPHCSVFFDKIACWPPTRPGIIANQSCPRKFFTSPNVNAYATRLCTNDSKWEERAHYELCIGCDSSSQDSVYI</sequence>
<accession>A0A8S2G7R3</accession>
<evidence type="ECO:0000313" key="4">
    <source>
        <dbReference type="Proteomes" id="UP000677228"/>
    </source>
</evidence>
<dbReference type="PROSITE" id="PS50227">
    <property type="entry name" value="G_PROTEIN_RECEP_F2_3"/>
    <property type="match status" value="1"/>
</dbReference>
<dbReference type="Proteomes" id="UP000677228">
    <property type="component" value="Unassembled WGS sequence"/>
</dbReference>
<gene>
    <name evidence="2" type="ORF">OVA965_LOCUS44768</name>
    <name evidence="3" type="ORF">TMI583_LOCUS47766</name>
</gene>
<dbReference type="Proteomes" id="UP000682733">
    <property type="component" value="Unassembled WGS sequence"/>
</dbReference>
<dbReference type="GO" id="GO:0008528">
    <property type="term" value="F:G protein-coupled peptide receptor activity"/>
    <property type="evidence" value="ECO:0007669"/>
    <property type="project" value="TreeGrafter"/>
</dbReference>
<feature type="non-terminal residue" evidence="2">
    <location>
        <position position="1"/>
    </location>
</feature>
<dbReference type="Pfam" id="PF02793">
    <property type="entry name" value="HRM"/>
    <property type="match status" value="1"/>
</dbReference>
<dbReference type="SMART" id="SM00008">
    <property type="entry name" value="HormR"/>
    <property type="match status" value="1"/>
</dbReference>
<organism evidence="2 4">
    <name type="scientific">Didymodactylos carnosus</name>
    <dbReference type="NCBI Taxonomy" id="1234261"/>
    <lineage>
        <taxon>Eukaryota</taxon>
        <taxon>Metazoa</taxon>
        <taxon>Spiralia</taxon>
        <taxon>Gnathifera</taxon>
        <taxon>Rotifera</taxon>
        <taxon>Eurotatoria</taxon>
        <taxon>Bdelloidea</taxon>
        <taxon>Philodinida</taxon>
        <taxon>Philodinidae</taxon>
        <taxon>Didymodactylos</taxon>
    </lineage>
</organism>
<dbReference type="AlphaFoldDB" id="A0A8S2G7R3"/>
<dbReference type="InterPro" id="IPR050332">
    <property type="entry name" value="GPCR_2"/>
</dbReference>
<evidence type="ECO:0000313" key="2">
    <source>
        <dbReference type="EMBL" id="CAF1649929.1"/>
    </source>
</evidence>
<evidence type="ECO:0000259" key="1">
    <source>
        <dbReference type="PROSITE" id="PS50227"/>
    </source>
</evidence>
<dbReference type="InterPro" id="IPR017983">
    <property type="entry name" value="GPCR_2_secretin-like_CS"/>
</dbReference>
<comment type="caution">
    <text evidence="2">The sequence shown here is derived from an EMBL/GenBank/DDBJ whole genome shotgun (WGS) entry which is preliminary data.</text>
</comment>